<organism evidence="7 8">
    <name type="scientific">Engelhardtia mirabilis</name>
    <dbReference type="NCBI Taxonomy" id="2528011"/>
    <lineage>
        <taxon>Bacteria</taxon>
        <taxon>Pseudomonadati</taxon>
        <taxon>Planctomycetota</taxon>
        <taxon>Planctomycetia</taxon>
        <taxon>Planctomycetia incertae sedis</taxon>
        <taxon>Engelhardtia</taxon>
    </lineage>
</organism>
<evidence type="ECO:0000313" key="8">
    <source>
        <dbReference type="Proteomes" id="UP000316921"/>
    </source>
</evidence>
<dbReference type="GO" id="GO:0016987">
    <property type="term" value="F:sigma factor activity"/>
    <property type="evidence" value="ECO:0007669"/>
    <property type="project" value="UniProtKB-KW"/>
</dbReference>
<name>A0A518BE30_9BACT</name>
<dbReference type="GO" id="GO:0006352">
    <property type="term" value="P:DNA-templated transcription initiation"/>
    <property type="evidence" value="ECO:0007669"/>
    <property type="project" value="InterPro"/>
</dbReference>
<feature type="domain" description="RNA polymerase sigma-70 region 2" evidence="5">
    <location>
        <begin position="13"/>
        <end position="73"/>
    </location>
</feature>
<dbReference type="InterPro" id="IPR007627">
    <property type="entry name" value="RNA_pol_sigma70_r2"/>
</dbReference>
<protein>
    <submittedName>
        <fullName evidence="7">Putative ECF RNA polymerase sigma factor SigI</fullName>
    </submittedName>
</protein>
<reference evidence="7 8" key="1">
    <citation type="submission" date="2019-02" db="EMBL/GenBank/DDBJ databases">
        <title>Deep-cultivation of Planctomycetes and their phenomic and genomic characterization uncovers novel biology.</title>
        <authorList>
            <person name="Wiegand S."/>
            <person name="Jogler M."/>
            <person name="Boedeker C."/>
            <person name="Pinto D."/>
            <person name="Vollmers J."/>
            <person name="Rivas-Marin E."/>
            <person name="Kohn T."/>
            <person name="Peeters S.H."/>
            <person name="Heuer A."/>
            <person name="Rast P."/>
            <person name="Oberbeckmann S."/>
            <person name="Bunk B."/>
            <person name="Jeske O."/>
            <person name="Meyerdierks A."/>
            <person name="Storesund J.E."/>
            <person name="Kallscheuer N."/>
            <person name="Luecker S."/>
            <person name="Lage O.M."/>
            <person name="Pohl T."/>
            <person name="Merkel B.J."/>
            <person name="Hornburger P."/>
            <person name="Mueller R.-W."/>
            <person name="Bruemmer F."/>
            <person name="Labrenz M."/>
            <person name="Spormann A.M."/>
            <person name="Op den Camp H."/>
            <person name="Overmann J."/>
            <person name="Amann R."/>
            <person name="Jetten M.S.M."/>
            <person name="Mascher T."/>
            <person name="Medema M.H."/>
            <person name="Devos D.P."/>
            <person name="Kaster A.-K."/>
            <person name="Ovreas L."/>
            <person name="Rohde M."/>
            <person name="Galperin M.Y."/>
            <person name="Jogler C."/>
        </authorList>
    </citation>
    <scope>NUCLEOTIDE SEQUENCE [LARGE SCALE GENOMIC DNA]</scope>
    <source>
        <strain evidence="7 8">Pla133</strain>
    </source>
</reference>
<dbReference type="Pfam" id="PF04542">
    <property type="entry name" value="Sigma70_r2"/>
    <property type="match status" value="1"/>
</dbReference>
<dbReference type="InterPro" id="IPR013325">
    <property type="entry name" value="RNA_pol_sigma_r2"/>
</dbReference>
<evidence type="ECO:0000259" key="6">
    <source>
        <dbReference type="Pfam" id="PF08281"/>
    </source>
</evidence>
<dbReference type="AlphaFoldDB" id="A0A518BE30"/>
<evidence type="ECO:0000256" key="2">
    <source>
        <dbReference type="ARBA" id="ARBA00023015"/>
    </source>
</evidence>
<gene>
    <name evidence="7" type="primary">sigI</name>
    <name evidence="7" type="ORF">Pla133_02960</name>
</gene>
<dbReference type="InterPro" id="IPR039425">
    <property type="entry name" value="RNA_pol_sigma-70-like"/>
</dbReference>
<evidence type="ECO:0000256" key="1">
    <source>
        <dbReference type="ARBA" id="ARBA00010641"/>
    </source>
</evidence>
<dbReference type="NCBIfam" id="TIGR02937">
    <property type="entry name" value="sigma70-ECF"/>
    <property type="match status" value="1"/>
</dbReference>
<dbReference type="Pfam" id="PF13620">
    <property type="entry name" value="CarboxypepD_reg"/>
    <property type="match status" value="2"/>
</dbReference>
<dbReference type="Gene3D" id="2.60.40.1120">
    <property type="entry name" value="Carboxypeptidase-like, regulatory domain"/>
    <property type="match status" value="2"/>
</dbReference>
<dbReference type="InterPro" id="IPR013324">
    <property type="entry name" value="RNA_pol_sigma_r3/r4-like"/>
</dbReference>
<dbReference type="GO" id="GO:0003677">
    <property type="term" value="F:DNA binding"/>
    <property type="evidence" value="ECO:0007669"/>
    <property type="project" value="InterPro"/>
</dbReference>
<evidence type="ECO:0000256" key="4">
    <source>
        <dbReference type="ARBA" id="ARBA00023163"/>
    </source>
</evidence>
<dbReference type="SUPFAM" id="SSF49464">
    <property type="entry name" value="Carboxypeptidase regulatory domain-like"/>
    <property type="match status" value="2"/>
</dbReference>
<dbReference type="Pfam" id="PF08281">
    <property type="entry name" value="Sigma70_r4_2"/>
    <property type="match status" value="1"/>
</dbReference>
<keyword evidence="4" id="KW-0804">Transcription</keyword>
<evidence type="ECO:0000256" key="3">
    <source>
        <dbReference type="ARBA" id="ARBA00023082"/>
    </source>
</evidence>
<dbReference type="PANTHER" id="PTHR43133:SF63">
    <property type="entry name" value="RNA POLYMERASE SIGMA FACTOR FECI-RELATED"/>
    <property type="match status" value="1"/>
</dbReference>
<dbReference type="Proteomes" id="UP000316921">
    <property type="component" value="Chromosome"/>
</dbReference>
<dbReference type="Gene3D" id="1.10.10.10">
    <property type="entry name" value="Winged helix-like DNA-binding domain superfamily/Winged helix DNA-binding domain"/>
    <property type="match status" value="1"/>
</dbReference>
<evidence type="ECO:0000313" key="7">
    <source>
        <dbReference type="EMBL" id="QDU65232.1"/>
    </source>
</evidence>
<dbReference type="InterPro" id="IPR014284">
    <property type="entry name" value="RNA_pol_sigma-70_dom"/>
</dbReference>
<keyword evidence="2" id="KW-0805">Transcription regulation</keyword>
<dbReference type="InterPro" id="IPR036388">
    <property type="entry name" value="WH-like_DNA-bd_sf"/>
</dbReference>
<keyword evidence="8" id="KW-1185">Reference proteome</keyword>
<comment type="similarity">
    <text evidence="1">Belongs to the sigma-70 factor family. ECF subfamily.</text>
</comment>
<dbReference type="KEGG" id="pbap:Pla133_02960"/>
<dbReference type="EMBL" id="CP036287">
    <property type="protein sequence ID" value="QDU65232.1"/>
    <property type="molecule type" value="Genomic_DNA"/>
</dbReference>
<evidence type="ECO:0000259" key="5">
    <source>
        <dbReference type="Pfam" id="PF04542"/>
    </source>
</evidence>
<accession>A0A518BE30</accession>
<dbReference type="RefSeq" id="WP_145061642.1">
    <property type="nucleotide sequence ID" value="NZ_CP036287.1"/>
</dbReference>
<sequence>MSDSSATIDELLAHAGWLHGLARRLAGEAGADDLVQEVWLKATRRPPQNLESPRGWLQSALRSVHLRRLDRASARHLREREVAPDGELPSSAELAGRAEAQRLLVEAVLALDDPNRRALLLHFFEGHSAAEIARRDGEPASTVRNRIARGLEQLRERLDRRPGGRESWLSGMVLLATPERGAASVAAVSLATIESLAVWKFAVAAVSVGLLVWFGRGLVLQGAVAPSDEGLVTAEVDGAASSERPGHTVSEPRAASEDQRLALVNMPVEPSAAPLGPVPTGGPAVSGRVLDPAGQPVVGAEVFEGSLSEVSLSLRRPETPRRARAVTDAEGRYRLEFEIPSTVILSARSAGFAASPERPVELVAGERIEGIDHTLRVGATVTGVAYGIDGQPVAGRSVQVSSPDLGEFRELVTDALGRFELHALIPGPWRAATFPGDDELIAAGEPTGGLGGMAFLHQAVFVLADGGSEHLELGLVDGDSPRVHGRLLHDGEPISGLMQWYPAARPTQVNVVRADDGGAFSIELPEAGAWVAHANVMGLASRGQRFGFDLAPGAVEEIVLDLRGATLAGRVVDDAGAPVEDARVELRSVAGAPHQPAPTLGGDSVHTGADGRFTFHLLAPGSYVAVVHGSAPDGTGLPQAGTVSDAATVQGPAAVDLGDLAVVGGATVELHALDALGRPASGASLFVHDAEGRPLNPCTVTRTSSDGSAVAPVLPLGPLWVTAVRNDGVSAATVVEVGSDDRVELTLGPDRWLEVALEDGTVDATRTHIAITDDRGLQWGGLVDIRSHFAAKPEREHPERPLFGPLPQGFYTVRVESADGALKGAVELGPISTQVSTVVVH</sequence>
<dbReference type="InterPro" id="IPR008969">
    <property type="entry name" value="CarboxyPept-like_regulatory"/>
</dbReference>
<keyword evidence="3" id="KW-0731">Sigma factor</keyword>
<dbReference type="SUPFAM" id="SSF88946">
    <property type="entry name" value="Sigma2 domain of RNA polymerase sigma factors"/>
    <property type="match status" value="1"/>
</dbReference>
<dbReference type="CDD" id="cd06171">
    <property type="entry name" value="Sigma70_r4"/>
    <property type="match status" value="1"/>
</dbReference>
<proteinExistence type="inferred from homology"/>
<dbReference type="SUPFAM" id="SSF88659">
    <property type="entry name" value="Sigma3 and sigma4 domains of RNA polymerase sigma factors"/>
    <property type="match status" value="1"/>
</dbReference>
<feature type="domain" description="RNA polymerase sigma factor 70 region 4 type 2" evidence="6">
    <location>
        <begin position="102"/>
        <end position="154"/>
    </location>
</feature>
<dbReference type="PANTHER" id="PTHR43133">
    <property type="entry name" value="RNA POLYMERASE ECF-TYPE SIGMA FACTO"/>
    <property type="match status" value="1"/>
</dbReference>
<dbReference type="InterPro" id="IPR013249">
    <property type="entry name" value="RNA_pol_sigma70_r4_t2"/>
</dbReference>
<dbReference type="Gene3D" id="1.10.1740.10">
    <property type="match status" value="1"/>
</dbReference>